<dbReference type="SMART" id="SM00267">
    <property type="entry name" value="GGDEF"/>
    <property type="match status" value="1"/>
</dbReference>
<dbReference type="InterPro" id="IPR043128">
    <property type="entry name" value="Rev_trsase/Diguanyl_cyclase"/>
</dbReference>
<keyword evidence="2" id="KW-0802">TPR repeat</keyword>
<name>A0A1T4WLY0_9BACT</name>
<feature type="region of interest" description="Disordered" evidence="3">
    <location>
        <begin position="389"/>
        <end position="411"/>
    </location>
</feature>
<dbReference type="Pfam" id="PF00990">
    <property type="entry name" value="GGDEF"/>
    <property type="match status" value="1"/>
</dbReference>
<evidence type="ECO:0000256" key="1">
    <source>
        <dbReference type="ARBA" id="ARBA00022737"/>
    </source>
</evidence>
<dbReference type="EMBL" id="FUYA01000008">
    <property type="protein sequence ID" value="SKA78157.1"/>
    <property type="molecule type" value="Genomic_DNA"/>
</dbReference>
<sequence>MSEHTTLLPENSPELTRRDLITFEHLLQEQIAAFLPFSSYSLFFPRSLEGDGAFAGLRGGLAVHLPDEEKVFLPLAFHGRMLGVFSARGVDLEASDSLPGYLAAMSGACMEKLALYKASITDPLTHCANLTHFSRTIASEIRAIRDCILPGSSSCLKNGSPAQSAGFGILHIELASMKKWQQRFGFSFGDRALCHAAKVLQELAPEESVCAALSDHSLALFWPGGSSVACRELASTLASRLASFNITDTILEQEVTISASVGFIQYPTDMTGNVLRQTVREQTGILLTHARHAAAHATPGAPFAFPQIVSEGGRVRASLPLNRIQTSLGAAVGALEGQRFLVWSSDHGGEPGTPSMYKGEIMLVEVRSDFSIADIMNLSDPAWSIAPGDRLTLAPEPEASPAPRSEDGQPHTDVLTGLLQYRDFLDAFTQQRDEHDKFALLVLRLPDPPEGIATDNTETQLRELSAVCSEVFGDKGLGGRFTVGSLIWFLPDFTNRRALSLAKKLHERLSHTDLPLPAIGISAFPYLTFSRADALENVQKALHYAQLLPDPHRAVLDSVGLNISADRLFAQGRLFDAIEEYKLALLSDRTNTTARNSLGICLARIGERSKAKRQFQTVIKRDSKDLFAQYNFGYVCQKMRQFPAAHDAYLACISIDPKHIFSHIRLGELAQREGKYKSARSWFKKASQIAGGEKLTRRYLARLALAQGKPDEAREHLHQALIHDPKDAVSLHLMARLYLDNGEDPQIAEALARQSAALAPQQPAFWKELARALTAQGKAEEAHVALGRARAIG</sequence>
<dbReference type="PROSITE" id="PS50887">
    <property type="entry name" value="GGDEF"/>
    <property type="match status" value="1"/>
</dbReference>
<dbReference type="InterPro" id="IPR000160">
    <property type="entry name" value="GGDEF_dom"/>
</dbReference>
<proteinExistence type="predicted"/>
<dbReference type="PANTHER" id="PTHR45586:SF1">
    <property type="entry name" value="LIPOPOLYSACCHARIDE ASSEMBLY PROTEIN B"/>
    <property type="match status" value="1"/>
</dbReference>
<dbReference type="OrthoDB" id="5430072at2"/>
<dbReference type="Proteomes" id="UP000189733">
    <property type="component" value="Unassembled WGS sequence"/>
</dbReference>
<protein>
    <submittedName>
        <fullName evidence="5">Tetratricopeptide (TPR) repeat</fullName>
    </submittedName>
</protein>
<gene>
    <name evidence="5" type="ORF">SAMN02745702_02409</name>
</gene>
<dbReference type="InterPro" id="IPR019734">
    <property type="entry name" value="TPR_rpt"/>
</dbReference>
<dbReference type="Gene3D" id="1.25.40.10">
    <property type="entry name" value="Tetratricopeptide repeat domain"/>
    <property type="match status" value="1"/>
</dbReference>
<dbReference type="SUPFAM" id="SSF48452">
    <property type="entry name" value="TPR-like"/>
    <property type="match status" value="1"/>
</dbReference>
<evidence type="ECO:0000313" key="5">
    <source>
        <dbReference type="EMBL" id="SKA78157.1"/>
    </source>
</evidence>
<evidence type="ECO:0000256" key="2">
    <source>
        <dbReference type="ARBA" id="ARBA00022803"/>
    </source>
</evidence>
<evidence type="ECO:0000313" key="6">
    <source>
        <dbReference type="Proteomes" id="UP000189733"/>
    </source>
</evidence>
<reference evidence="5 6" key="1">
    <citation type="submission" date="2017-02" db="EMBL/GenBank/DDBJ databases">
        <authorList>
            <person name="Peterson S.W."/>
        </authorList>
    </citation>
    <scope>NUCLEOTIDE SEQUENCE [LARGE SCALE GENOMIC DNA]</scope>
    <source>
        <strain evidence="5 6">DSM 18034</strain>
    </source>
</reference>
<keyword evidence="1" id="KW-0677">Repeat</keyword>
<dbReference type="Gene3D" id="3.30.70.270">
    <property type="match status" value="1"/>
</dbReference>
<dbReference type="RefSeq" id="WP_078685689.1">
    <property type="nucleotide sequence ID" value="NZ_FUYA01000008.1"/>
</dbReference>
<keyword evidence="6" id="KW-1185">Reference proteome</keyword>
<dbReference type="Pfam" id="PF14559">
    <property type="entry name" value="TPR_19"/>
    <property type="match status" value="1"/>
</dbReference>
<dbReference type="InterPro" id="IPR011990">
    <property type="entry name" value="TPR-like_helical_dom_sf"/>
</dbReference>
<dbReference type="InterPro" id="IPR051012">
    <property type="entry name" value="CellSynth/LPSAsmb/PSIAsmb"/>
</dbReference>
<dbReference type="AlphaFoldDB" id="A0A1T4WLY0"/>
<dbReference type="InterPro" id="IPR029787">
    <property type="entry name" value="Nucleotide_cyclase"/>
</dbReference>
<organism evidence="5 6">
    <name type="scientific">Desulfobaculum bizertense DSM 18034</name>
    <dbReference type="NCBI Taxonomy" id="1121442"/>
    <lineage>
        <taxon>Bacteria</taxon>
        <taxon>Pseudomonadati</taxon>
        <taxon>Thermodesulfobacteriota</taxon>
        <taxon>Desulfovibrionia</taxon>
        <taxon>Desulfovibrionales</taxon>
        <taxon>Desulfovibrionaceae</taxon>
        <taxon>Desulfobaculum</taxon>
    </lineage>
</organism>
<evidence type="ECO:0000259" key="4">
    <source>
        <dbReference type="PROSITE" id="PS50887"/>
    </source>
</evidence>
<dbReference type="SUPFAM" id="SSF55073">
    <property type="entry name" value="Nucleotide cyclase"/>
    <property type="match status" value="1"/>
</dbReference>
<feature type="compositionally biased region" description="Low complexity" evidence="3">
    <location>
        <begin position="394"/>
        <end position="403"/>
    </location>
</feature>
<dbReference type="STRING" id="1121442.SAMN02745702_02409"/>
<dbReference type="PANTHER" id="PTHR45586">
    <property type="entry name" value="TPR REPEAT-CONTAINING PROTEIN PA4667"/>
    <property type="match status" value="1"/>
</dbReference>
<accession>A0A1T4WLY0</accession>
<dbReference type="SMART" id="SM00028">
    <property type="entry name" value="TPR"/>
    <property type="match status" value="4"/>
</dbReference>
<evidence type="ECO:0000256" key="3">
    <source>
        <dbReference type="SAM" id="MobiDB-lite"/>
    </source>
</evidence>
<feature type="domain" description="GGDEF" evidence="4">
    <location>
        <begin position="165"/>
        <end position="299"/>
    </location>
</feature>